<dbReference type="InterPro" id="IPR050300">
    <property type="entry name" value="GDXG_lipolytic_enzyme"/>
</dbReference>
<dbReference type="EMBL" id="RJKE01000001">
    <property type="protein sequence ID" value="ROO87589.1"/>
    <property type="molecule type" value="Genomic_DNA"/>
</dbReference>
<name>A0A3N1D224_9ACTN</name>
<dbReference type="OrthoDB" id="9803828at2"/>
<keyword evidence="4" id="KW-1185">Reference proteome</keyword>
<dbReference type="Pfam" id="PF07859">
    <property type="entry name" value="Abhydrolase_3"/>
    <property type="match status" value="1"/>
</dbReference>
<dbReference type="PANTHER" id="PTHR48081">
    <property type="entry name" value="AB HYDROLASE SUPERFAMILY PROTEIN C4A8.06C"/>
    <property type="match status" value="1"/>
</dbReference>
<evidence type="ECO:0000313" key="3">
    <source>
        <dbReference type="EMBL" id="ROO87589.1"/>
    </source>
</evidence>
<protein>
    <submittedName>
        <fullName evidence="3">Alpha/beta hydrolase family protein</fullName>
    </submittedName>
</protein>
<accession>A0A3N1D224</accession>
<reference evidence="3 4" key="1">
    <citation type="submission" date="2018-11" db="EMBL/GenBank/DDBJ databases">
        <title>Sequencing the genomes of 1000 actinobacteria strains.</title>
        <authorList>
            <person name="Klenk H.-P."/>
        </authorList>
    </citation>
    <scope>NUCLEOTIDE SEQUENCE [LARGE SCALE GENOMIC DNA]</scope>
    <source>
        <strain evidence="3 4">DSM 44254</strain>
    </source>
</reference>
<gene>
    <name evidence="3" type="ORF">EDD29_5202</name>
</gene>
<dbReference type="SUPFAM" id="SSF53474">
    <property type="entry name" value="alpha/beta-Hydrolases"/>
    <property type="match status" value="1"/>
</dbReference>
<dbReference type="InterPro" id="IPR013094">
    <property type="entry name" value="AB_hydrolase_3"/>
</dbReference>
<keyword evidence="1 3" id="KW-0378">Hydrolase</keyword>
<dbReference type="AlphaFoldDB" id="A0A3N1D224"/>
<feature type="domain" description="Alpha/beta hydrolase fold-3" evidence="2">
    <location>
        <begin position="69"/>
        <end position="186"/>
    </location>
</feature>
<dbReference type="GO" id="GO:0016787">
    <property type="term" value="F:hydrolase activity"/>
    <property type="evidence" value="ECO:0007669"/>
    <property type="project" value="UniProtKB-KW"/>
</dbReference>
<sequence>MSYAEAIRKTPSEVTPETVQAMHRLFAPAHLSRTYQAPVISRDLAYGTDERHRLDVHRGAETSESSPVLLFVHGGGFIAGEKRTEGSPYYDHVGGWAAERGFVGVTVNYRLAPAHPWPSGSQDVAAAVEWIRDNITAHGGDPERIVVAGHSAGASHVAGYLAGHGGTPPHVAAAVLLSGIYTLRDAERNPLLRAYYGGDPALYEAREPLAGLVESGLPVLYGVAEYDPPDFQEQAAAVIAAHFARHGAVPAFAHVQGHHHISEIVSLGIDEPALGVTLEHFIRRSTS</sequence>
<dbReference type="Proteomes" id="UP000272400">
    <property type="component" value="Unassembled WGS sequence"/>
</dbReference>
<dbReference type="Gene3D" id="3.40.50.1820">
    <property type="entry name" value="alpha/beta hydrolase"/>
    <property type="match status" value="1"/>
</dbReference>
<dbReference type="RefSeq" id="WP_123666852.1">
    <property type="nucleotide sequence ID" value="NZ_RJKE01000001.1"/>
</dbReference>
<proteinExistence type="predicted"/>
<organism evidence="3 4">
    <name type="scientific">Actinocorallia herbida</name>
    <dbReference type="NCBI Taxonomy" id="58109"/>
    <lineage>
        <taxon>Bacteria</taxon>
        <taxon>Bacillati</taxon>
        <taxon>Actinomycetota</taxon>
        <taxon>Actinomycetes</taxon>
        <taxon>Streptosporangiales</taxon>
        <taxon>Thermomonosporaceae</taxon>
        <taxon>Actinocorallia</taxon>
    </lineage>
</organism>
<evidence type="ECO:0000259" key="2">
    <source>
        <dbReference type="Pfam" id="PF07859"/>
    </source>
</evidence>
<dbReference type="InterPro" id="IPR029058">
    <property type="entry name" value="AB_hydrolase_fold"/>
</dbReference>
<evidence type="ECO:0000256" key="1">
    <source>
        <dbReference type="ARBA" id="ARBA00022801"/>
    </source>
</evidence>
<comment type="caution">
    <text evidence="3">The sequence shown here is derived from an EMBL/GenBank/DDBJ whole genome shotgun (WGS) entry which is preliminary data.</text>
</comment>
<evidence type="ECO:0000313" key="4">
    <source>
        <dbReference type="Proteomes" id="UP000272400"/>
    </source>
</evidence>